<keyword evidence="1" id="KW-0472">Membrane</keyword>
<evidence type="ECO:0000313" key="2">
    <source>
        <dbReference type="EMBL" id="EQD57065.1"/>
    </source>
</evidence>
<reference evidence="2" key="1">
    <citation type="submission" date="2013-08" db="EMBL/GenBank/DDBJ databases">
        <authorList>
            <person name="Mendez C."/>
            <person name="Richter M."/>
            <person name="Ferrer M."/>
            <person name="Sanchez J."/>
        </authorList>
    </citation>
    <scope>NUCLEOTIDE SEQUENCE</scope>
</reference>
<protein>
    <submittedName>
        <fullName evidence="2">Major facilitator superfamily MFS_1</fullName>
    </submittedName>
</protein>
<dbReference type="PANTHER" id="PTHR23526">
    <property type="entry name" value="INTEGRAL MEMBRANE TRANSPORT PROTEIN-RELATED"/>
    <property type="match status" value="1"/>
</dbReference>
<dbReference type="Pfam" id="PF07690">
    <property type="entry name" value="MFS_1"/>
    <property type="match status" value="1"/>
</dbReference>
<keyword evidence="1" id="KW-1133">Transmembrane helix</keyword>
<accession>T1BSW7</accession>
<dbReference type="InterPro" id="IPR011701">
    <property type="entry name" value="MFS"/>
</dbReference>
<dbReference type="EMBL" id="AUZX01008048">
    <property type="protein sequence ID" value="EQD57065.1"/>
    <property type="molecule type" value="Genomic_DNA"/>
</dbReference>
<proteinExistence type="predicted"/>
<sequence length="176" mass="18836">LLAGTGFLLVRETPVEATAKPPLSAFLRQLPVLWSQDPGLRALVWIENVASLHLMLLPFYMLLAETLLHAPASAVAFYTMAQIVGGAISNFLWGWLNDRFGSGAVLRTCLLLGAGMPLLALVLAAFWPSGYFLIFVVLGAAIASRNLAYNNVLVDIAPVPLRATYTGLVGTLTSPT</sequence>
<dbReference type="InterPro" id="IPR036259">
    <property type="entry name" value="MFS_trans_sf"/>
</dbReference>
<dbReference type="Gene3D" id="1.20.1250.20">
    <property type="entry name" value="MFS general substrate transporter like domains"/>
    <property type="match status" value="1"/>
</dbReference>
<comment type="caution">
    <text evidence="2">The sequence shown here is derived from an EMBL/GenBank/DDBJ whole genome shotgun (WGS) entry which is preliminary data.</text>
</comment>
<feature type="transmembrane region" description="Helical" evidence="1">
    <location>
        <begin position="43"/>
        <end position="63"/>
    </location>
</feature>
<feature type="transmembrane region" description="Helical" evidence="1">
    <location>
        <begin position="116"/>
        <end position="143"/>
    </location>
</feature>
<dbReference type="SUPFAM" id="SSF103473">
    <property type="entry name" value="MFS general substrate transporter"/>
    <property type="match status" value="1"/>
</dbReference>
<name>T1BSW7_9ZZZZ</name>
<keyword evidence="1" id="KW-0812">Transmembrane</keyword>
<dbReference type="GO" id="GO:0022857">
    <property type="term" value="F:transmembrane transporter activity"/>
    <property type="evidence" value="ECO:0007669"/>
    <property type="project" value="InterPro"/>
</dbReference>
<feature type="transmembrane region" description="Helical" evidence="1">
    <location>
        <begin position="75"/>
        <end position="96"/>
    </location>
</feature>
<feature type="non-terminal residue" evidence="2">
    <location>
        <position position="176"/>
    </location>
</feature>
<dbReference type="AlphaFoldDB" id="T1BSW7"/>
<reference evidence="2" key="2">
    <citation type="journal article" date="2014" name="ISME J.">
        <title>Microbial stratification in low pH oxic and suboxic macroscopic growths along an acid mine drainage.</title>
        <authorList>
            <person name="Mendez-Garcia C."/>
            <person name="Mesa V."/>
            <person name="Sprenger R.R."/>
            <person name="Richter M."/>
            <person name="Diez M.S."/>
            <person name="Solano J."/>
            <person name="Bargiela R."/>
            <person name="Golyshina O.V."/>
            <person name="Manteca A."/>
            <person name="Ramos J.L."/>
            <person name="Gallego J.R."/>
            <person name="Llorente I."/>
            <person name="Martins Dos Santos V.A."/>
            <person name="Jensen O.N."/>
            <person name="Pelaez A.I."/>
            <person name="Sanchez J."/>
            <person name="Ferrer M."/>
        </authorList>
    </citation>
    <scope>NUCLEOTIDE SEQUENCE</scope>
</reference>
<evidence type="ECO:0000256" key="1">
    <source>
        <dbReference type="SAM" id="Phobius"/>
    </source>
</evidence>
<feature type="non-terminal residue" evidence="2">
    <location>
        <position position="1"/>
    </location>
</feature>
<dbReference type="InterPro" id="IPR052528">
    <property type="entry name" value="Sugar_transport-like"/>
</dbReference>
<organism evidence="2">
    <name type="scientific">mine drainage metagenome</name>
    <dbReference type="NCBI Taxonomy" id="410659"/>
    <lineage>
        <taxon>unclassified sequences</taxon>
        <taxon>metagenomes</taxon>
        <taxon>ecological metagenomes</taxon>
    </lineage>
</organism>
<dbReference type="PANTHER" id="PTHR23526:SF1">
    <property type="entry name" value="MAJOR FACILITATOR SUPERFAMILY MFS_1"/>
    <property type="match status" value="1"/>
</dbReference>
<gene>
    <name evidence="2" type="ORF">B1A_11267</name>
</gene>